<protein>
    <submittedName>
        <fullName evidence="1">Uncharacterized protein</fullName>
    </submittedName>
</protein>
<dbReference type="AlphaFoldDB" id="A0A0A9FC28"/>
<organism evidence="1">
    <name type="scientific">Arundo donax</name>
    <name type="common">Giant reed</name>
    <name type="synonym">Donax arundinaceus</name>
    <dbReference type="NCBI Taxonomy" id="35708"/>
    <lineage>
        <taxon>Eukaryota</taxon>
        <taxon>Viridiplantae</taxon>
        <taxon>Streptophyta</taxon>
        <taxon>Embryophyta</taxon>
        <taxon>Tracheophyta</taxon>
        <taxon>Spermatophyta</taxon>
        <taxon>Magnoliopsida</taxon>
        <taxon>Liliopsida</taxon>
        <taxon>Poales</taxon>
        <taxon>Poaceae</taxon>
        <taxon>PACMAD clade</taxon>
        <taxon>Arundinoideae</taxon>
        <taxon>Arundineae</taxon>
        <taxon>Arundo</taxon>
    </lineage>
</organism>
<evidence type="ECO:0000313" key="1">
    <source>
        <dbReference type="EMBL" id="JAE07666.1"/>
    </source>
</evidence>
<sequence>MLVPELVLHVSGRRRVGGLREGCKGWSTHRVTITSCLFD</sequence>
<name>A0A0A9FC28_ARUDO</name>
<proteinExistence type="predicted"/>
<reference evidence="1" key="1">
    <citation type="submission" date="2014-09" db="EMBL/GenBank/DDBJ databases">
        <authorList>
            <person name="Magalhaes I.L.F."/>
            <person name="Oliveira U."/>
            <person name="Santos F.R."/>
            <person name="Vidigal T.H.D.A."/>
            <person name="Brescovit A.D."/>
            <person name="Santos A.J."/>
        </authorList>
    </citation>
    <scope>NUCLEOTIDE SEQUENCE</scope>
    <source>
        <tissue evidence="1">Shoot tissue taken approximately 20 cm above the soil surface</tissue>
    </source>
</reference>
<reference evidence="1" key="2">
    <citation type="journal article" date="2015" name="Data Brief">
        <title>Shoot transcriptome of the giant reed, Arundo donax.</title>
        <authorList>
            <person name="Barrero R.A."/>
            <person name="Guerrero F.D."/>
            <person name="Moolhuijzen P."/>
            <person name="Goolsby J.A."/>
            <person name="Tidwell J."/>
            <person name="Bellgard S.E."/>
            <person name="Bellgard M.I."/>
        </authorList>
    </citation>
    <scope>NUCLEOTIDE SEQUENCE</scope>
    <source>
        <tissue evidence="1">Shoot tissue taken approximately 20 cm above the soil surface</tissue>
    </source>
</reference>
<dbReference type="EMBL" id="GBRH01190230">
    <property type="protein sequence ID" value="JAE07666.1"/>
    <property type="molecule type" value="Transcribed_RNA"/>
</dbReference>
<accession>A0A0A9FC28</accession>